<evidence type="ECO:0000313" key="1">
    <source>
        <dbReference type="EMBL" id="QEH05477.1"/>
    </source>
</evidence>
<sequence length="257" mass="28461">MLRLASSKNCLDNESHVSFLNTAINANEELFELLHVKGLNASHHHLFAVGAGGDVSAGIDLEAEQIFIKHLLPFGEIVSEESGVISSPNAHARIILDPIDGSDNLLSHLPYYGTSIAYFENEKCTQAIITNLANGDVFIKDETGLRQGKIGKKDFTLVTYNAFSKVGIFERSYCSKKAHEKLHDAKIKYRSPGAFALSLAYAHDVSFVLYEGVMRSYDVEAGLFMCEDLHTFYGGDIFLVSKDKEIFDKIKSLFISN</sequence>
<reference evidence="1" key="1">
    <citation type="submission" date="2019-08" db="EMBL/GenBank/DDBJ databases">
        <title>Organohalide respiration in Sulfurospirillum species is regulated by a two-component system as unraveled by comparative genomics, and transcriptomics, and regulator binding studies.</title>
        <authorList>
            <person name="Goris T."/>
            <person name="Esken J."/>
            <person name="Gadkari J."/>
            <person name="Bischler T."/>
            <person name="Foerstner K."/>
            <person name="Sharma C.M."/>
            <person name="Diekert G."/>
            <person name="Schubert T."/>
        </authorList>
    </citation>
    <scope>NUCLEOTIDE SEQUENCE [LARGE SCALE GENOMIC DNA]</scope>
    <source>
        <strain evidence="1">N</strain>
    </source>
</reference>
<accession>A0ABX5YYU8</accession>
<keyword evidence="2" id="KW-1185">Reference proteome</keyword>
<organism evidence="1 2">
    <name type="scientific">Sulfurospirillum multivorans</name>
    <name type="common">Dehalospirillum multivorans</name>
    <dbReference type="NCBI Taxonomy" id="66821"/>
    <lineage>
        <taxon>Bacteria</taxon>
        <taxon>Pseudomonadati</taxon>
        <taxon>Campylobacterota</taxon>
        <taxon>Epsilonproteobacteria</taxon>
        <taxon>Campylobacterales</taxon>
        <taxon>Sulfurospirillaceae</taxon>
        <taxon>Sulfurospirillum</taxon>
    </lineage>
</organism>
<dbReference type="EMBL" id="CP042966">
    <property type="protein sequence ID" value="QEH05477.1"/>
    <property type="molecule type" value="Genomic_DNA"/>
</dbReference>
<evidence type="ECO:0000313" key="2">
    <source>
        <dbReference type="Proteomes" id="UP000323483"/>
    </source>
</evidence>
<dbReference type="Gene3D" id="3.30.540.10">
    <property type="entry name" value="Fructose-1,6-Bisphosphatase, subunit A, domain 1"/>
    <property type="match status" value="1"/>
</dbReference>
<dbReference type="SUPFAM" id="SSF56655">
    <property type="entry name" value="Carbohydrate phosphatase"/>
    <property type="match status" value="1"/>
</dbReference>
<protein>
    <submittedName>
        <fullName evidence="1">Inositol monophosphatase family protein</fullName>
    </submittedName>
</protein>
<proteinExistence type="predicted"/>
<dbReference type="Proteomes" id="UP000323483">
    <property type="component" value="Chromosome"/>
</dbReference>
<gene>
    <name evidence="1" type="ORF">SMN_0700</name>
</gene>
<dbReference type="InterPro" id="IPR000760">
    <property type="entry name" value="Inositol_monophosphatase-like"/>
</dbReference>
<dbReference type="Pfam" id="PF00459">
    <property type="entry name" value="Inositol_P"/>
    <property type="match status" value="1"/>
</dbReference>
<name>A0ABX5YYU8_SULMU</name>